<organism evidence="2 3">
    <name type="scientific">Larkinella insperata</name>
    <dbReference type="NCBI Taxonomy" id="332158"/>
    <lineage>
        <taxon>Bacteria</taxon>
        <taxon>Pseudomonadati</taxon>
        <taxon>Bacteroidota</taxon>
        <taxon>Cytophagia</taxon>
        <taxon>Cytophagales</taxon>
        <taxon>Spirosomataceae</taxon>
        <taxon>Larkinella</taxon>
    </lineage>
</organism>
<dbReference type="Proteomes" id="UP001597116">
    <property type="component" value="Unassembled WGS sequence"/>
</dbReference>
<comment type="caution">
    <text evidence="2">The sequence shown here is derived from an EMBL/GenBank/DDBJ whole genome shotgun (WGS) entry which is preliminary data.</text>
</comment>
<evidence type="ECO:0008006" key="4">
    <source>
        <dbReference type="Google" id="ProtNLM"/>
    </source>
</evidence>
<reference evidence="3" key="1">
    <citation type="journal article" date="2019" name="Int. J. Syst. Evol. Microbiol.">
        <title>The Global Catalogue of Microorganisms (GCM) 10K type strain sequencing project: providing services to taxonomists for standard genome sequencing and annotation.</title>
        <authorList>
            <consortium name="The Broad Institute Genomics Platform"/>
            <consortium name="The Broad Institute Genome Sequencing Center for Infectious Disease"/>
            <person name="Wu L."/>
            <person name="Ma J."/>
        </authorList>
    </citation>
    <scope>NUCLEOTIDE SEQUENCE [LARGE SCALE GENOMIC DNA]</scope>
    <source>
        <strain evidence="3">CCUG 55608</strain>
    </source>
</reference>
<feature type="transmembrane region" description="Helical" evidence="1">
    <location>
        <begin position="79"/>
        <end position="99"/>
    </location>
</feature>
<feature type="transmembrane region" description="Helical" evidence="1">
    <location>
        <begin position="187"/>
        <end position="209"/>
    </location>
</feature>
<proteinExistence type="predicted"/>
<dbReference type="EMBL" id="JBHTLP010000019">
    <property type="protein sequence ID" value="MFD1144049.1"/>
    <property type="molecule type" value="Genomic_DNA"/>
</dbReference>
<evidence type="ECO:0000313" key="3">
    <source>
        <dbReference type="Proteomes" id="UP001597116"/>
    </source>
</evidence>
<sequence length="294" mass="31815">MNLYQQRDFGEKINATIQYAVKQIRSLGMALLYIAGAPALIAGIASGVSASSMFSTQPSGRPGSYDIGYWMAQQLSSPYYIVAFIFALLIPLLVNLTVYGHMKVYDRNQGEPVTVEAVWAEVQSALGRAVSTWVVVTMLVIAATFFFIFPGIYLGVVFSLALALVVFEGASASTFMGRCFELIRDKWWSTFGLILVISLIAYLLSFVFNVPAAAVGMMASLKIAPDMPVYVSILTSILSTIGSVLVSALVALGIAFQYFNLIERREGRSLLAAIDNIGASTPPPIPRSADEGDY</sequence>
<name>A0ABW3QCJ0_9BACT</name>
<protein>
    <recommendedName>
        <fullName evidence="4">Glycerophosphoryl diester phosphodiesterase membrane domain-containing protein</fullName>
    </recommendedName>
</protein>
<feature type="transmembrane region" description="Helical" evidence="1">
    <location>
        <begin position="229"/>
        <end position="259"/>
    </location>
</feature>
<evidence type="ECO:0000256" key="1">
    <source>
        <dbReference type="SAM" id="Phobius"/>
    </source>
</evidence>
<keyword evidence="1" id="KW-0472">Membrane</keyword>
<feature type="transmembrane region" description="Helical" evidence="1">
    <location>
        <begin position="155"/>
        <end position="175"/>
    </location>
</feature>
<feature type="transmembrane region" description="Helical" evidence="1">
    <location>
        <begin position="30"/>
        <end position="54"/>
    </location>
</feature>
<dbReference type="RefSeq" id="WP_265993418.1">
    <property type="nucleotide sequence ID" value="NZ_CP110973.1"/>
</dbReference>
<feature type="transmembrane region" description="Helical" evidence="1">
    <location>
        <begin position="130"/>
        <end position="149"/>
    </location>
</feature>
<evidence type="ECO:0000313" key="2">
    <source>
        <dbReference type="EMBL" id="MFD1144049.1"/>
    </source>
</evidence>
<keyword evidence="1" id="KW-1133">Transmembrane helix</keyword>
<keyword evidence="3" id="KW-1185">Reference proteome</keyword>
<accession>A0ABW3QCJ0</accession>
<gene>
    <name evidence="2" type="ORF">ACFQ4C_23185</name>
</gene>
<keyword evidence="1" id="KW-0812">Transmembrane</keyword>